<reference evidence="4" key="1">
    <citation type="submission" date="2025-08" db="UniProtKB">
        <authorList>
            <consortium name="RefSeq"/>
        </authorList>
    </citation>
    <scope>IDENTIFICATION</scope>
    <source>
        <tissue evidence="4">Whole larvae</tissue>
    </source>
</reference>
<organism evidence="3 4">
    <name type="scientific">Galleria mellonella</name>
    <name type="common">Greater wax moth</name>
    <dbReference type="NCBI Taxonomy" id="7137"/>
    <lineage>
        <taxon>Eukaryota</taxon>
        <taxon>Metazoa</taxon>
        <taxon>Ecdysozoa</taxon>
        <taxon>Arthropoda</taxon>
        <taxon>Hexapoda</taxon>
        <taxon>Insecta</taxon>
        <taxon>Pterygota</taxon>
        <taxon>Neoptera</taxon>
        <taxon>Endopterygota</taxon>
        <taxon>Lepidoptera</taxon>
        <taxon>Glossata</taxon>
        <taxon>Ditrysia</taxon>
        <taxon>Pyraloidea</taxon>
        <taxon>Pyralidae</taxon>
        <taxon>Galleriinae</taxon>
        <taxon>Galleria</taxon>
    </lineage>
</organism>
<keyword evidence="3" id="KW-1185">Reference proteome</keyword>
<dbReference type="Pfam" id="PF15867">
    <property type="entry name" value="Dynein_attach_N"/>
    <property type="match status" value="1"/>
</dbReference>
<feature type="region of interest" description="Disordered" evidence="1">
    <location>
        <begin position="91"/>
        <end position="110"/>
    </location>
</feature>
<name>A0ABM3N6J5_GALME</name>
<evidence type="ECO:0000259" key="2">
    <source>
        <dbReference type="Pfam" id="PF15867"/>
    </source>
</evidence>
<feature type="domain" description="Dynein attachment factor N-terminal" evidence="2">
    <location>
        <begin position="36"/>
        <end position="100"/>
    </location>
</feature>
<evidence type="ECO:0000313" key="4">
    <source>
        <dbReference type="RefSeq" id="XP_052759200.1"/>
    </source>
</evidence>
<sequence>MQILSDLRLLHLVERNRFRFCPTNKVSMNKPLNEDDFAAMEQQLRNSVEEDRRYWQVNDVKCDAIHTAKTYEEFADRVAAAHLRPLEKSDYKKKSTRGWNQYASKDKNDE</sequence>
<proteinExistence type="predicted"/>
<dbReference type="PANTHER" id="PTHR28572">
    <property type="entry name" value="COILED-COIL DOMAIN-CONTAINING PROTEIN 103"/>
    <property type="match status" value="1"/>
</dbReference>
<dbReference type="Proteomes" id="UP001652740">
    <property type="component" value="Unplaced"/>
</dbReference>
<dbReference type="InterPro" id="IPR031733">
    <property type="entry name" value="Dynein_attach_N"/>
</dbReference>
<accession>A0ABM3N6J5</accession>
<protein>
    <submittedName>
        <fullName evidence="4">Coiled-coil domain-containing protein 103</fullName>
    </submittedName>
</protein>
<evidence type="ECO:0000256" key="1">
    <source>
        <dbReference type="SAM" id="MobiDB-lite"/>
    </source>
</evidence>
<dbReference type="RefSeq" id="XP_052759200.1">
    <property type="nucleotide sequence ID" value="XM_052903240.1"/>
</dbReference>
<dbReference type="PANTHER" id="PTHR28572:SF1">
    <property type="entry name" value="COILED-COIL DOMAIN-CONTAINING PROTEIN 103"/>
    <property type="match status" value="1"/>
</dbReference>
<gene>
    <name evidence="4" type="primary">LOC113511321</name>
</gene>
<evidence type="ECO:0000313" key="3">
    <source>
        <dbReference type="Proteomes" id="UP001652740"/>
    </source>
</evidence>
<dbReference type="GeneID" id="113511321"/>
<dbReference type="InterPro" id="IPR042422">
    <property type="entry name" value="CC103"/>
</dbReference>